<dbReference type="GO" id="GO:0043565">
    <property type="term" value="F:sequence-specific DNA binding"/>
    <property type="evidence" value="ECO:0007669"/>
    <property type="project" value="TreeGrafter"/>
</dbReference>
<dbReference type="AlphaFoldDB" id="A0AAV5S191"/>
<evidence type="ECO:0000256" key="5">
    <source>
        <dbReference type="ARBA" id="ARBA00023163"/>
    </source>
</evidence>
<dbReference type="Proteomes" id="UP001377567">
    <property type="component" value="Unassembled WGS sequence"/>
</dbReference>
<proteinExistence type="predicted"/>
<protein>
    <submittedName>
        <fullName evidence="9">Asg1 protein</fullName>
    </submittedName>
</protein>
<dbReference type="Pfam" id="PF04082">
    <property type="entry name" value="Fungal_trans"/>
    <property type="match status" value="1"/>
</dbReference>
<reference evidence="9 10" key="1">
    <citation type="journal article" date="2023" name="Elife">
        <title>Identification of key yeast species and microbe-microbe interactions impacting larval growth of Drosophila in the wild.</title>
        <authorList>
            <person name="Mure A."/>
            <person name="Sugiura Y."/>
            <person name="Maeda R."/>
            <person name="Honda K."/>
            <person name="Sakurai N."/>
            <person name="Takahashi Y."/>
            <person name="Watada M."/>
            <person name="Katoh T."/>
            <person name="Gotoh A."/>
            <person name="Gotoh Y."/>
            <person name="Taniguchi I."/>
            <person name="Nakamura K."/>
            <person name="Hayashi T."/>
            <person name="Katayama T."/>
            <person name="Uemura T."/>
            <person name="Hattori Y."/>
        </authorList>
    </citation>
    <scope>NUCLEOTIDE SEQUENCE [LARGE SCALE GENOMIC DNA]</scope>
    <source>
        <strain evidence="9 10">KH-74</strain>
    </source>
</reference>
<keyword evidence="4" id="KW-0238">DNA-binding</keyword>
<name>A0AAV5S191_MAUHU</name>
<organism evidence="9 10">
    <name type="scientific">Maudiozyma humilis</name>
    <name type="common">Sour dough yeast</name>
    <name type="synonym">Kazachstania humilis</name>
    <dbReference type="NCBI Taxonomy" id="51915"/>
    <lineage>
        <taxon>Eukaryota</taxon>
        <taxon>Fungi</taxon>
        <taxon>Dikarya</taxon>
        <taxon>Ascomycota</taxon>
        <taxon>Saccharomycotina</taxon>
        <taxon>Saccharomycetes</taxon>
        <taxon>Saccharomycetales</taxon>
        <taxon>Saccharomycetaceae</taxon>
        <taxon>Maudiozyma</taxon>
    </lineage>
</organism>
<keyword evidence="3" id="KW-0805">Transcription regulation</keyword>
<evidence type="ECO:0000313" key="10">
    <source>
        <dbReference type="Proteomes" id="UP001377567"/>
    </source>
</evidence>
<comment type="caution">
    <text evidence="9">The sequence shown here is derived from an EMBL/GenBank/DDBJ whole genome shotgun (WGS) entry which is preliminary data.</text>
</comment>
<evidence type="ECO:0000259" key="8">
    <source>
        <dbReference type="SMART" id="SM00906"/>
    </source>
</evidence>
<accession>A0AAV5S191</accession>
<comment type="subcellular location">
    <subcellularLocation>
        <location evidence="1">Nucleus</location>
    </subcellularLocation>
</comment>
<evidence type="ECO:0000256" key="4">
    <source>
        <dbReference type="ARBA" id="ARBA00023125"/>
    </source>
</evidence>
<keyword evidence="10" id="KW-1185">Reference proteome</keyword>
<dbReference type="EMBL" id="BTGD01000010">
    <property type="protein sequence ID" value="GMM56722.1"/>
    <property type="molecule type" value="Genomic_DNA"/>
</dbReference>
<dbReference type="PANTHER" id="PTHR47540">
    <property type="entry name" value="THIAMINE REPRESSIBLE GENES REGULATORY PROTEIN THI5"/>
    <property type="match status" value="1"/>
</dbReference>
<feature type="compositionally biased region" description="Polar residues" evidence="7">
    <location>
        <begin position="616"/>
        <end position="636"/>
    </location>
</feature>
<feature type="domain" description="Xylanolytic transcriptional activator regulatory" evidence="8">
    <location>
        <begin position="201"/>
        <end position="275"/>
    </location>
</feature>
<feature type="region of interest" description="Disordered" evidence="7">
    <location>
        <begin position="517"/>
        <end position="588"/>
    </location>
</feature>
<gene>
    <name evidence="9" type="ORF">DAKH74_033380</name>
</gene>
<feature type="compositionally biased region" description="Polar residues" evidence="7">
    <location>
        <begin position="540"/>
        <end position="550"/>
    </location>
</feature>
<evidence type="ECO:0000256" key="1">
    <source>
        <dbReference type="ARBA" id="ARBA00004123"/>
    </source>
</evidence>
<evidence type="ECO:0000256" key="6">
    <source>
        <dbReference type="ARBA" id="ARBA00023242"/>
    </source>
</evidence>
<evidence type="ECO:0000256" key="3">
    <source>
        <dbReference type="ARBA" id="ARBA00023015"/>
    </source>
</evidence>
<feature type="compositionally biased region" description="Low complexity" evidence="7">
    <location>
        <begin position="518"/>
        <end position="536"/>
    </location>
</feature>
<dbReference type="GO" id="GO:0005634">
    <property type="term" value="C:nucleus"/>
    <property type="evidence" value="ECO:0007669"/>
    <property type="project" value="UniProtKB-SubCell"/>
</dbReference>
<feature type="compositionally biased region" description="Polar residues" evidence="7">
    <location>
        <begin position="572"/>
        <end position="588"/>
    </location>
</feature>
<dbReference type="CDD" id="cd12148">
    <property type="entry name" value="fungal_TF_MHR"/>
    <property type="match status" value="1"/>
</dbReference>
<sequence length="671" mass="75512">MISKDTVSPTNYQSPWLASPEMMTKNQYASSANSADSMLDNGDNQRSSSVLSPGIGREIKIMLPPRNIALQFVKNTWKYCCVLLRFYHRPLFIEQLNELYDTEPNNYTQKQIQFLPLCYSIMAVGALFSKSLCGNDDSKSQDSESNTGIDPDNKFMQDEGYKYFIAARKLIDITNTRDINSIQTVVMLFIFLQCSARLSTCYAYIGVAMRSVLREGYHRLTPENSGLNPIEIEVRKRLFYTIYKLDVYVNAMLGLPRSISTDDFDQILPIELSDENITAEGYHPENQHGVLSSVAVSNHHTKLIMILNDIVKDLYPIKKTSNIISHETVTNLEAKLQNWIDQLPPEMKPNGKNISQKYERANKLLHLSFLHVQIILYRPFIHYVSHKYRASSPDPLSLQRARNCINVSRAVVTLAQDTLNKSLIAGSYWYANYTIFYSVAGLLFYTHEAEPYDKESAREYYDILKDAEVGRNLLMRMKDTSMAANRTYNILNKLFEKLNTRTIQLLYPWDGKPAQNLTSNFPSESSDSSSAQKYSGNEGDGNQSNNVPSKSENESASVKREGSAVPTVSMDAVQSNPMNTTNDSMNSMFNFSTGANDILPSNSAGGDVANPAEGPNLSTSNQISSNGTTHTSIKFQNNENDNTLGVLNVFDQLDAQLFGKYSHDNNFENAC</sequence>
<evidence type="ECO:0000313" key="9">
    <source>
        <dbReference type="EMBL" id="GMM56722.1"/>
    </source>
</evidence>
<dbReference type="InterPro" id="IPR007219">
    <property type="entry name" value="XnlR_reg_dom"/>
</dbReference>
<evidence type="ECO:0000256" key="7">
    <source>
        <dbReference type="SAM" id="MobiDB-lite"/>
    </source>
</evidence>
<dbReference type="GO" id="GO:0045944">
    <property type="term" value="P:positive regulation of transcription by RNA polymerase II"/>
    <property type="evidence" value="ECO:0007669"/>
    <property type="project" value="TreeGrafter"/>
</dbReference>
<feature type="region of interest" description="Disordered" evidence="7">
    <location>
        <begin position="600"/>
        <end position="636"/>
    </location>
</feature>
<dbReference type="PANTHER" id="PTHR47540:SF1">
    <property type="entry name" value="ACTIVATOR OF STRESS GENES 1-RELATED"/>
    <property type="match status" value="1"/>
</dbReference>
<feature type="compositionally biased region" description="Basic and acidic residues" evidence="7">
    <location>
        <begin position="551"/>
        <end position="562"/>
    </location>
</feature>
<dbReference type="InterPro" id="IPR051711">
    <property type="entry name" value="Stress_Response_Reg"/>
</dbReference>
<keyword evidence="2" id="KW-0862">Zinc</keyword>
<keyword evidence="5" id="KW-0804">Transcription</keyword>
<dbReference type="GO" id="GO:0006351">
    <property type="term" value="P:DNA-templated transcription"/>
    <property type="evidence" value="ECO:0007669"/>
    <property type="project" value="InterPro"/>
</dbReference>
<evidence type="ECO:0000256" key="2">
    <source>
        <dbReference type="ARBA" id="ARBA00022833"/>
    </source>
</evidence>
<dbReference type="SMART" id="SM00906">
    <property type="entry name" value="Fungal_trans"/>
    <property type="match status" value="1"/>
</dbReference>
<dbReference type="GO" id="GO:0008270">
    <property type="term" value="F:zinc ion binding"/>
    <property type="evidence" value="ECO:0007669"/>
    <property type="project" value="InterPro"/>
</dbReference>
<keyword evidence="6" id="KW-0539">Nucleus</keyword>